<keyword evidence="1" id="KW-0808">Transferase</keyword>
<dbReference type="PANTHER" id="PTHR43420">
    <property type="entry name" value="ACETYLTRANSFERASE"/>
    <property type="match status" value="1"/>
</dbReference>
<dbReference type="PROSITE" id="PS51186">
    <property type="entry name" value="GNAT"/>
    <property type="match status" value="1"/>
</dbReference>
<dbReference type="Proteomes" id="UP000425411">
    <property type="component" value="Chromosome"/>
</dbReference>
<dbReference type="EMBL" id="CP046314">
    <property type="protein sequence ID" value="QGS09016.1"/>
    <property type="molecule type" value="Genomic_DNA"/>
</dbReference>
<feature type="domain" description="N-acetyltransferase" evidence="3">
    <location>
        <begin position="1"/>
        <end position="173"/>
    </location>
</feature>
<dbReference type="RefSeq" id="WP_004633989.1">
    <property type="nucleotide sequence ID" value="NZ_CP046314.1"/>
</dbReference>
<dbReference type="InterPro" id="IPR050680">
    <property type="entry name" value="YpeA/RimI_acetyltransf"/>
</dbReference>
<evidence type="ECO:0000259" key="3">
    <source>
        <dbReference type="PROSITE" id="PS51186"/>
    </source>
</evidence>
<sequence length="173" mass="19672">MKVRKMIAADAKDMAKLHIATWRATYNNIMPVEFLANLSVEKMSKNLEKIIVSEDITAYVVEDTGGQCLNSGYSIVGDIIVGKARDDELGYSHEIFALNILPTHQKQGLGKVLLNKALENLAFCDKIYLKVVLENYNARNFYEKQGFVNTEKIIKSNFSSFILKECVYEYNFL</sequence>
<evidence type="ECO:0000256" key="2">
    <source>
        <dbReference type="ARBA" id="ARBA00023315"/>
    </source>
</evidence>
<name>A0AAP9HDN0_9BACL</name>
<dbReference type="Gene3D" id="3.40.630.30">
    <property type="match status" value="1"/>
</dbReference>
<keyword evidence="2" id="KW-0012">Acyltransferase</keyword>
<reference evidence="4 5" key="1">
    <citation type="submission" date="2019-11" db="EMBL/GenBank/DDBJ databases">
        <title>FDA dAtabase for Regulatory Grade micrObial Sequences (FDA-ARGOS): Supporting development and validation of Infectious Disease Dx tests.</title>
        <authorList>
            <person name="Turner S."/>
            <person name="Byrd R."/>
            <person name="Tallon L."/>
            <person name="Sadzewicz L."/>
            <person name="Vavikolanu K."/>
            <person name="Mehta A."/>
            <person name="Aluvathingal J."/>
            <person name="Nadendla S."/>
            <person name="Myers T."/>
            <person name="Yan Y."/>
            <person name="Sichtig H."/>
        </authorList>
    </citation>
    <scope>NUCLEOTIDE SEQUENCE [LARGE SCALE GENOMIC DNA]</scope>
    <source>
        <strain evidence="4 5">FDAARGOS_741</strain>
    </source>
</reference>
<protein>
    <submittedName>
        <fullName evidence="4">GNAT family N-acetyltransferase</fullName>
    </submittedName>
</protein>
<dbReference type="Pfam" id="PF00583">
    <property type="entry name" value="Acetyltransf_1"/>
    <property type="match status" value="1"/>
</dbReference>
<evidence type="ECO:0000313" key="4">
    <source>
        <dbReference type="EMBL" id="QGS09016.1"/>
    </source>
</evidence>
<dbReference type="GO" id="GO:0016747">
    <property type="term" value="F:acyltransferase activity, transferring groups other than amino-acyl groups"/>
    <property type="evidence" value="ECO:0007669"/>
    <property type="project" value="InterPro"/>
</dbReference>
<dbReference type="AlphaFoldDB" id="A0AAP9HDN0"/>
<accession>A0AAP9HDN0</accession>
<organism evidence="4 5">
    <name type="scientific">Gemella morbillorum</name>
    <dbReference type="NCBI Taxonomy" id="29391"/>
    <lineage>
        <taxon>Bacteria</taxon>
        <taxon>Bacillati</taxon>
        <taxon>Bacillota</taxon>
        <taxon>Bacilli</taxon>
        <taxon>Bacillales</taxon>
        <taxon>Gemellaceae</taxon>
        <taxon>Gemella</taxon>
    </lineage>
</organism>
<dbReference type="PANTHER" id="PTHR43420:SF43">
    <property type="entry name" value="SPERMINE_SPERMIDINE ACETYLTRANSFERASE"/>
    <property type="match status" value="1"/>
</dbReference>
<evidence type="ECO:0000256" key="1">
    <source>
        <dbReference type="ARBA" id="ARBA00022679"/>
    </source>
</evidence>
<dbReference type="SUPFAM" id="SSF55729">
    <property type="entry name" value="Acyl-CoA N-acyltransferases (Nat)"/>
    <property type="match status" value="1"/>
</dbReference>
<keyword evidence="5" id="KW-1185">Reference proteome</keyword>
<evidence type="ECO:0000313" key="5">
    <source>
        <dbReference type="Proteomes" id="UP000425411"/>
    </source>
</evidence>
<dbReference type="InterPro" id="IPR016181">
    <property type="entry name" value="Acyl_CoA_acyltransferase"/>
</dbReference>
<dbReference type="InterPro" id="IPR000182">
    <property type="entry name" value="GNAT_dom"/>
</dbReference>
<dbReference type="CDD" id="cd04301">
    <property type="entry name" value="NAT_SF"/>
    <property type="match status" value="1"/>
</dbReference>
<proteinExistence type="predicted"/>
<gene>
    <name evidence="4" type="ORF">FOC49_03585</name>
</gene>